<dbReference type="PROSITE" id="PS50280">
    <property type="entry name" value="SET"/>
    <property type="match status" value="1"/>
</dbReference>
<dbReference type="SUPFAM" id="SSF82199">
    <property type="entry name" value="SET domain"/>
    <property type="match status" value="1"/>
</dbReference>
<organism evidence="2 3">
    <name type="scientific">Oidiodendron maius (strain Zn)</name>
    <dbReference type="NCBI Taxonomy" id="913774"/>
    <lineage>
        <taxon>Eukaryota</taxon>
        <taxon>Fungi</taxon>
        <taxon>Dikarya</taxon>
        <taxon>Ascomycota</taxon>
        <taxon>Pezizomycotina</taxon>
        <taxon>Leotiomycetes</taxon>
        <taxon>Leotiomycetes incertae sedis</taxon>
        <taxon>Myxotrichaceae</taxon>
        <taxon>Oidiodendron</taxon>
    </lineage>
</organism>
<dbReference type="AlphaFoldDB" id="A0A0C3HGG1"/>
<protein>
    <recommendedName>
        <fullName evidence="1">SET domain-containing protein</fullName>
    </recommendedName>
</protein>
<dbReference type="PANTHER" id="PTHR47332">
    <property type="entry name" value="SET DOMAIN-CONTAINING PROTEIN 5"/>
    <property type="match status" value="1"/>
</dbReference>
<dbReference type="Pfam" id="PF00856">
    <property type="entry name" value="SET"/>
    <property type="match status" value="1"/>
</dbReference>
<feature type="domain" description="SET" evidence="1">
    <location>
        <begin position="16"/>
        <end position="157"/>
    </location>
</feature>
<dbReference type="InterPro" id="IPR046341">
    <property type="entry name" value="SET_dom_sf"/>
</dbReference>
<dbReference type="OrthoDB" id="265717at2759"/>
<dbReference type="STRING" id="913774.A0A0C3HGG1"/>
<evidence type="ECO:0000259" key="1">
    <source>
        <dbReference type="PROSITE" id="PS50280"/>
    </source>
</evidence>
<accession>A0A0C3HGG1</accession>
<dbReference type="InterPro" id="IPR001214">
    <property type="entry name" value="SET_dom"/>
</dbReference>
<dbReference type="HOGENOM" id="CLU_028281_0_0_1"/>
<reference evidence="3" key="2">
    <citation type="submission" date="2015-01" db="EMBL/GenBank/DDBJ databases">
        <title>Evolutionary Origins and Diversification of the Mycorrhizal Mutualists.</title>
        <authorList>
            <consortium name="DOE Joint Genome Institute"/>
            <consortium name="Mycorrhizal Genomics Consortium"/>
            <person name="Kohler A."/>
            <person name="Kuo A."/>
            <person name="Nagy L.G."/>
            <person name="Floudas D."/>
            <person name="Copeland A."/>
            <person name="Barry K.W."/>
            <person name="Cichocki N."/>
            <person name="Veneault-Fourrey C."/>
            <person name="LaButti K."/>
            <person name="Lindquist E.A."/>
            <person name="Lipzen A."/>
            <person name="Lundell T."/>
            <person name="Morin E."/>
            <person name="Murat C."/>
            <person name="Riley R."/>
            <person name="Ohm R."/>
            <person name="Sun H."/>
            <person name="Tunlid A."/>
            <person name="Henrissat B."/>
            <person name="Grigoriev I.V."/>
            <person name="Hibbett D.S."/>
            <person name="Martin F."/>
        </authorList>
    </citation>
    <scope>NUCLEOTIDE SEQUENCE [LARGE SCALE GENOMIC DNA]</scope>
    <source>
        <strain evidence="3">Zn</strain>
    </source>
</reference>
<reference evidence="2 3" key="1">
    <citation type="submission" date="2014-04" db="EMBL/GenBank/DDBJ databases">
        <authorList>
            <consortium name="DOE Joint Genome Institute"/>
            <person name="Kuo A."/>
            <person name="Martino E."/>
            <person name="Perotto S."/>
            <person name="Kohler A."/>
            <person name="Nagy L.G."/>
            <person name="Floudas D."/>
            <person name="Copeland A."/>
            <person name="Barry K.W."/>
            <person name="Cichocki N."/>
            <person name="Veneault-Fourrey C."/>
            <person name="LaButti K."/>
            <person name="Lindquist E.A."/>
            <person name="Lipzen A."/>
            <person name="Lundell T."/>
            <person name="Morin E."/>
            <person name="Murat C."/>
            <person name="Sun H."/>
            <person name="Tunlid A."/>
            <person name="Henrissat B."/>
            <person name="Grigoriev I.V."/>
            <person name="Hibbett D.S."/>
            <person name="Martin F."/>
            <person name="Nordberg H.P."/>
            <person name="Cantor M.N."/>
            <person name="Hua S.X."/>
        </authorList>
    </citation>
    <scope>NUCLEOTIDE SEQUENCE [LARGE SCALE GENOMIC DNA]</scope>
    <source>
        <strain evidence="2 3">Zn</strain>
    </source>
</reference>
<dbReference type="Proteomes" id="UP000054321">
    <property type="component" value="Unassembled WGS sequence"/>
</dbReference>
<evidence type="ECO:0000313" key="3">
    <source>
        <dbReference type="Proteomes" id="UP000054321"/>
    </source>
</evidence>
<dbReference type="Gene3D" id="1.25.40.10">
    <property type="entry name" value="Tetratricopeptide repeat domain"/>
    <property type="match status" value="1"/>
</dbReference>
<sequence>MSPRRDYTAASNSEDILWKLEPIPGKGKGLVATRDISPGTLILSDSPLITTDVIKSVETTEKDLAQALKALPKDSQRAYLSLHNNYPGKNPLSNIVRSNGYPLGPGSNVGGVFANVSRINHSCRPNAKHTWNASLKQKTVYAIRPIAAGHELTLSYLQGGTYGQRQQELQSFFGFTCTCDLCSKPLTERAASDSRIQHAQNLNDAIGDYDACRSSPMRVLADARRLLELYREEDVIDDRVPNVYYDLFQVCAMHSDAARASAFAEEYCALKRASEGPMSTAASEVGLYVERPERFASWGKTREWMSRVEDVPKRVERGKLERWLWREEK</sequence>
<name>A0A0C3HGG1_OIDMZ</name>
<dbReference type="InterPro" id="IPR053185">
    <property type="entry name" value="SET_domain_protein"/>
</dbReference>
<dbReference type="Gene3D" id="2.170.270.10">
    <property type="entry name" value="SET domain"/>
    <property type="match status" value="1"/>
</dbReference>
<dbReference type="SMART" id="SM00317">
    <property type="entry name" value="SET"/>
    <property type="match status" value="1"/>
</dbReference>
<dbReference type="CDD" id="cd20071">
    <property type="entry name" value="SET_SMYD"/>
    <property type="match status" value="1"/>
</dbReference>
<proteinExistence type="predicted"/>
<gene>
    <name evidence="2" type="ORF">OIDMADRAFT_36839</name>
</gene>
<dbReference type="InterPro" id="IPR011990">
    <property type="entry name" value="TPR-like_helical_dom_sf"/>
</dbReference>
<evidence type="ECO:0000313" key="2">
    <source>
        <dbReference type="EMBL" id="KIN07291.1"/>
    </source>
</evidence>
<keyword evidence="3" id="KW-1185">Reference proteome</keyword>
<dbReference type="InParanoid" id="A0A0C3HGG1"/>
<dbReference type="EMBL" id="KN832870">
    <property type="protein sequence ID" value="KIN07291.1"/>
    <property type="molecule type" value="Genomic_DNA"/>
</dbReference>
<dbReference type="PANTHER" id="PTHR47332:SF4">
    <property type="entry name" value="SET DOMAIN-CONTAINING PROTEIN 5"/>
    <property type="match status" value="1"/>
</dbReference>